<evidence type="ECO:0000313" key="2">
    <source>
        <dbReference type="Proteomes" id="UP000184052"/>
    </source>
</evidence>
<dbReference type="EMBL" id="FQZL01000007">
    <property type="protein sequence ID" value="SHI86577.1"/>
    <property type="molecule type" value="Genomic_DNA"/>
</dbReference>
<dbReference type="Proteomes" id="UP000184052">
    <property type="component" value="Unassembled WGS sequence"/>
</dbReference>
<evidence type="ECO:0000313" key="1">
    <source>
        <dbReference type="EMBL" id="SHI86577.1"/>
    </source>
</evidence>
<proteinExistence type="predicted"/>
<name>A0A1M6EM48_9FIRM</name>
<sequence length="72" mass="8336">MLYSNKDDIKNCKEIVRSEIKNRGLDQLNGIIEIIVEDIMNITYAKGGGYSKDTLKSFAEVYFDEYMYSNLL</sequence>
<dbReference type="AlphaFoldDB" id="A0A1M6EM48"/>
<accession>A0A1M6EM48</accession>
<reference evidence="1 2" key="1">
    <citation type="submission" date="2016-11" db="EMBL/GenBank/DDBJ databases">
        <authorList>
            <person name="Jaros S."/>
            <person name="Januszkiewicz K."/>
            <person name="Wedrychowicz H."/>
        </authorList>
    </citation>
    <scope>NUCLEOTIDE SEQUENCE [LARGE SCALE GENOMIC DNA]</scope>
    <source>
        <strain evidence="1 2">DSM 17477</strain>
    </source>
</reference>
<gene>
    <name evidence="1" type="ORF">SAMN02745751_01246</name>
</gene>
<organism evidence="1 2">
    <name type="scientific">Dethiosulfatibacter aminovorans DSM 17477</name>
    <dbReference type="NCBI Taxonomy" id="1121476"/>
    <lineage>
        <taxon>Bacteria</taxon>
        <taxon>Bacillati</taxon>
        <taxon>Bacillota</taxon>
        <taxon>Tissierellia</taxon>
        <taxon>Dethiosulfatibacter</taxon>
    </lineage>
</organism>
<dbReference type="RefSeq" id="WP_094762755.1">
    <property type="nucleotide sequence ID" value="NZ_FQZL01000007.1"/>
</dbReference>
<protein>
    <submittedName>
        <fullName evidence="1">Uncharacterized protein</fullName>
    </submittedName>
</protein>
<keyword evidence="2" id="KW-1185">Reference proteome</keyword>